<feature type="domain" description="Teneurin-like YD-shell" evidence="3">
    <location>
        <begin position="11"/>
        <end position="94"/>
    </location>
</feature>
<evidence type="ECO:0000313" key="5">
    <source>
        <dbReference type="Proteomes" id="UP000535020"/>
    </source>
</evidence>
<dbReference type="InterPro" id="IPR050708">
    <property type="entry name" value="T6SS_VgrG/RHS"/>
</dbReference>
<proteinExistence type="predicted"/>
<dbReference type="Proteomes" id="UP000535020">
    <property type="component" value="Unassembled WGS sequence"/>
</dbReference>
<gene>
    <name evidence="4" type="ORF">HZF10_13490</name>
</gene>
<keyword evidence="5" id="KW-1185">Reference proteome</keyword>
<feature type="region of interest" description="Disordered" evidence="2">
    <location>
        <begin position="197"/>
        <end position="217"/>
    </location>
</feature>
<dbReference type="Gene3D" id="2.180.10.10">
    <property type="entry name" value="RHS repeat-associated core"/>
    <property type="match status" value="1"/>
</dbReference>
<dbReference type="AlphaFoldDB" id="A0A7Y8Y3P1"/>
<dbReference type="InterPro" id="IPR056823">
    <property type="entry name" value="TEN-like_YD-shell"/>
</dbReference>
<name>A0A7Y8Y3P1_9FLAO</name>
<accession>A0A7Y8Y3P1</accession>
<dbReference type="EMBL" id="JACBJI010000006">
    <property type="protein sequence ID" value="NYA71937.1"/>
    <property type="molecule type" value="Genomic_DNA"/>
</dbReference>
<dbReference type="PANTHER" id="PTHR32305">
    <property type="match status" value="1"/>
</dbReference>
<evidence type="ECO:0000259" key="3">
    <source>
        <dbReference type="Pfam" id="PF25023"/>
    </source>
</evidence>
<protein>
    <submittedName>
        <fullName evidence="4">RHS repeat-associated core domain-containing protein</fullName>
    </submittedName>
</protein>
<dbReference type="Pfam" id="PF25023">
    <property type="entry name" value="TEN_YD-shell"/>
    <property type="match status" value="1"/>
</dbReference>
<dbReference type="PANTHER" id="PTHR32305:SF15">
    <property type="entry name" value="PROTEIN RHSA-RELATED"/>
    <property type="match status" value="1"/>
</dbReference>
<dbReference type="InterPro" id="IPR022385">
    <property type="entry name" value="Rhs_assc_core"/>
</dbReference>
<comment type="caution">
    <text evidence="4">The sequence shown here is derived from an EMBL/GenBank/DDBJ whole genome shotgun (WGS) entry which is preliminary data.</text>
</comment>
<organism evidence="4 5">
    <name type="scientific">Flavobacterium agri</name>
    <dbReference type="NCBI Taxonomy" id="2743471"/>
    <lineage>
        <taxon>Bacteria</taxon>
        <taxon>Pseudomonadati</taxon>
        <taxon>Bacteroidota</taxon>
        <taxon>Flavobacteriia</taxon>
        <taxon>Flavobacteriales</taxon>
        <taxon>Flavobacteriaceae</taxon>
        <taxon>Flavobacterium</taxon>
    </lineage>
</organism>
<evidence type="ECO:0000313" key="4">
    <source>
        <dbReference type="EMBL" id="NYA71937.1"/>
    </source>
</evidence>
<keyword evidence="1" id="KW-0677">Repeat</keyword>
<sequence length="343" mass="37772">MIFPNGLLSKGNSPYYFFSDHLGSSSYIVNAAGNVSQHMEYLSFGETLAEEHLNSINSPFKYNGKAFDGETGNYYYGARYYDPKLSIWLSVDPLAEKYVGWSPYNYTLNNPIRFIDPDGRSVDDPIYGQNFWGALKLIGDDGKNDGKIHIVYNKEQQKTIEKQTEGGNKAIDLSKIDKVTINGGKHTINGIVASTDAQAKETSPGAGDGGLHEEGGDTRIINGDITVTPWVPGPKKTADKGGEIPPFNNVGYPEVNELLDYWHVHTSGMFNVGEDFLSGEKLLRGAAPGPSPRDYTEQTYMINKGYSPTAIQVDTRGGNIVNFYNGGNVVFKLPLYQLKQLVK</sequence>
<evidence type="ECO:0000256" key="1">
    <source>
        <dbReference type="ARBA" id="ARBA00022737"/>
    </source>
</evidence>
<reference evidence="4 5" key="1">
    <citation type="submission" date="2020-07" db="EMBL/GenBank/DDBJ databases">
        <authorList>
            <person name="Sun Q."/>
        </authorList>
    </citation>
    <scope>NUCLEOTIDE SEQUENCE [LARGE SCALE GENOMIC DNA]</scope>
    <source>
        <strain evidence="4 5">MAH-1</strain>
    </source>
</reference>
<dbReference type="NCBIfam" id="TIGR03696">
    <property type="entry name" value="Rhs_assc_core"/>
    <property type="match status" value="1"/>
</dbReference>
<evidence type="ECO:0000256" key="2">
    <source>
        <dbReference type="SAM" id="MobiDB-lite"/>
    </source>
</evidence>